<evidence type="ECO:0000256" key="1">
    <source>
        <dbReference type="ARBA" id="ARBA00000843"/>
    </source>
</evidence>
<reference evidence="16 17" key="1">
    <citation type="submission" date="2021-02" db="EMBL/GenBank/DDBJ databases">
        <title>Alicyclobacillus curvatus sp. nov. and Alicyclobacillus mengziensis sp. nov., two acidophilic bacteria isolated from acid mine drainage.</title>
        <authorList>
            <person name="Huang Y."/>
        </authorList>
    </citation>
    <scope>NUCLEOTIDE SEQUENCE [LARGE SCALE GENOMIC DNA]</scope>
    <source>
        <strain evidence="16 17">S30H14</strain>
    </source>
</reference>
<protein>
    <recommendedName>
        <fullName evidence="6">Adenine DNA glycosylase</fullName>
        <ecNumber evidence="5">3.2.2.31</ecNumber>
    </recommendedName>
</protein>
<evidence type="ECO:0000256" key="11">
    <source>
        <dbReference type="ARBA" id="ARBA00023004"/>
    </source>
</evidence>
<dbReference type="PROSITE" id="PS01155">
    <property type="entry name" value="ENDONUCLEASE_III_2"/>
    <property type="match status" value="1"/>
</dbReference>
<evidence type="ECO:0000256" key="6">
    <source>
        <dbReference type="ARBA" id="ARBA00022023"/>
    </source>
</evidence>
<evidence type="ECO:0000313" key="17">
    <source>
        <dbReference type="Proteomes" id="UP000663505"/>
    </source>
</evidence>
<dbReference type="GO" id="GO:0046872">
    <property type="term" value="F:metal ion binding"/>
    <property type="evidence" value="ECO:0007669"/>
    <property type="project" value="UniProtKB-KW"/>
</dbReference>
<evidence type="ECO:0000256" key="12">
    <source>
        <dbReference type="ARBA" id="ARBA00023014"/>
    </source>
</evidence>
<dbReference type="SMART" id="SM00478">
    <property type="entry name" value="ENDO3c"/>
    <property type="match status" value="1"/>
</dbReference>
<dbReference type="Pfam" id="PF00633">
    <property type="entry name" value="HHH"/>
    <property type="match status" value="1"/>
</dbReference>
<dbReference type="Gene3D" id="3.90.79.10">
    <property type="entry name" value="Nucleoside Triphosphate Pyrophosphohydrolase"/>
    <property type="match status" value="1"/>
</dbReference>
<dbReference type="InterPro" id="IPR011257">
    <property type="entry name" value="DNA_glycosylase"/>
</dbReference>
<evidence type="ECO:0000256" key="5">
    <source>
        <dbReference type="ARBA" id="ARBA00012045"/>
    </source>
</evidence>
<evidence type="ECO:0000256" key="8">
    <source>
        <dbReference type="ARBA" id="ARBA00022723"/>
    </source>
</evidence>
<dbReference type="AlphaFoldDB" id="A0A9X7Z8E1"/>
<accession>A0A9X7Z8E1</accession>
<comment type="cofactor">
    <cofactor evidence="2">
        <name>[4Fe-4S] cluster</name>
        <dbReference type="ChEBI" id="CHEBI:49883"/>
    </cofactor>
</comment>
<dbReference type="EC" id="3.2.2.31" evidence="5"/>
<evidence type="ECO:0000256" key="14">
    <source>
        <dbReference type="ARBA" id="ARBA00023295"/>
    </source>
</evidence>
<dbReference type="GO" id="GO:0035485">
    <property type="term" value="F:adenine/guanine mispair binding"/>
    <property type="evidence" value="ECO:0007669"/>
    <property type="project" value="TreeGrafter"/>
</dbReference>
<evidence type="ECO:0000256" key="7">
    <source>
        <dbReference type="ARBA" id="ARBA00022485"/>
    </source>
</evidence>
<dbReference type="InterPro" id="IPR004036">
    <property type="entry name" value="Endonuclease-III-like_CS2"/>
</dbReference>
<dbReference type="PANTHER" id="PTHR42944:SF1">
    <property type="entry name" value="ADENINE DNA GLYCOSYLASE"/>
    <property type="match status" value="1"/>
</dbReference>
<organism evidence="16 17">
    <name type="scientific">Alicyclobacillus mengziensis</name>
    <dbReference type="NCBI Taxonomy" id="2931921"/>
    <lineage>
        <taxon>Bacteria</taxon>
        <taxon>Bacillati</taxon>
        <taxon>Bacillota</taxon>
        <taxon>Bacilli</taxon>
        <taxon>Bacillales</taxon>
        <taxon>Alicyclobacillaceae</taxon>
        <taxon>Alicyclobacillus</taxon>
    </lineage>
</organism>
<dbReference type="GO" id="GO:0006284">
    <property type="term" value="P:base-excision repair"/>
    <property type="evidence" value="ECO:0007669"/>
    <property type="project" value="InterPro"/>
</dbReference>
<dbReference type="InterPro" id="IPR044298">
    <property type="entry name" value="MIG/MutY"/>
</dbReference>
<dbReference type="InterPro" id="IPR005760">
    <property type="entry name" value="A/G_AdeGlyc_MutY"/>
</dbReference>
<keyword evidence="8" id="KW-0479">Metal-binding</keyword>
<dbReference type="GO" id="GO:0006298">
    <property type="term" value="P:mismatch repair"/>
    <property type="evidence" value="ECO:0007669"/>
    <property type="project" value="TreeGrafter"/>
</dbReference>
<dbReference type="InterPro" id="IPR015797">
    <property type="entry name" value="NUDIX_hydrolase-like_dom_sf"/>
</dbReference>
<dbReference type="FunFam" id="1.10.340.30:FF:000002">
    <property type="entry name" value="Adenine DNA glycosylase"/>
    <property type="match status" value="1"/>
</dbReference>
<dbReference type="GO" id="GO:0032357">
    <property type="term" value="F:oxidized purine DNA binding"/>
    <property type="evidence" value="ECO:0007669"/>
    <property type="project" value="TreeGrafter"/>
</dbReference>
<dbReference type="InterPro" id="IPR003265">
    <property type="entry name" value="HhH-GPD_domain"/>
</dbReference>
<comment type="catalytic activity">
    <reaction evidence="1">
        <text>Hydrolyzes free adenine bases from 7,8-dihydro-8-oxoguanine:adenine mismatched double-stranded DNA, leaving an apurinic site.</text>
        <dbReference type="EC" id="3.2.2.31"/>
    </reaction>
</comment>
<evidence type="ECO:0000256" key="3">
    <source>
        <dbReference type="ARBA" id="ARBA00002933"/>
    </source>
</evidence>
<dbReference type="CDD" id="cd00056">
    <property type="entry name" value="ENDO3c"/>
    <property type="match status" value="1"/>
</dbReference>
<dbReference type="SUPFAM" id="SSF55811">
    <property type="entry name" value="Nudix"/>
    <property type="match status" value="1"/>
</dbReference>
<evidence type="ECO:0000256" key="10">
    <source>
        <dbReference type="ARBA" id="ARBA00022801"/>
    </source>
</evidence>
<dbReference type="EMBL" id="CP071182">
    <property type="protein sequence ID" value="QSO48198.1"/>
    <property type="molecule type" value="Genomic_DNA"/>
</dbReference>
<dbReference type="InterPro" id="IPR000445">
    <property type="entry name" value="HhH_motif"/>
</dbReference>
<dbReference type="RefSeq" id="WP_206657534.1">
    <property type="nucleotide sequence ID" value="NZ_CP071182.1"/>
</dbReference>
<dbReference type="SUPFAM" id="SSF48150">
    <property type="entry name" value="DNA-glycosylase"/>
    <property type="match status" value="1"/>
</dbReference>
<feature type="domain" description="HhH-GPD" evidence="15">
    <location>
        <begin position="42"/>
        <end position="193"/>
    </location>
</feature>
<keyword evidence="9" id="KW-0227">DNA damage</keyword>
<dbReference type="InterPro" id="IPR023170">
    <property type="entry name" value="HhH_base_excis_C"/>
</dbReference>
<evidence type="ECO:0000256" key="2">
    <source>
        <dbReference type="ARBA" id="ARBA00001966"/>
    </source>
</evidence>
<dbReference type="Gene3D" id="1.10.1670.10">
    <property type="entry name" value="Helix-hairpin-Helix base-excision DNA repair enzymes (C-terminal)"/>
    <property type="match status" value="1"/>
</dbReference>
<dbReference type="GO" id="GO:0051539">
    <property type="term" value="F:4 iron, 4 sulfur cluster binding"/>
    <property type="evidence" value="ECO:0007669"/>
    <property type="project" value="UniProtKB-KW"/>
</dbReference>
<name>A0A9X7Z8E1_9BACL</name>
<dbReference type="Pfam" id="PF00730">
    <property type="entry name" value="HhH-GPD"/>
    <property type="match status" value="1"/>
</dbReference>
<dbReference type="KEGG" id="afx:JZ786_04120"/>
<evidence type="ECO:0000256" key="4">
    <source>
        <dbReference type="ARBA" id="ARBA00008343"/>
    </source>
</evidence>
<keyword evidence="14" id="KW-0326">Glycosidase</keyword>
<keyword evidence="13" id="KW-0234">DNA repair</keyword>
<comment type="similarity">
    <text evidence="4">Belongs to the Nth/MutY family.</text>
</comment>
<sequence>MKAATHLTNEGNLLAAWYQAVHRQLPWRSTRDPYSIWISETMLQQTRVETVIPYYEAFMSKYPAVDDLAAADFEDVAKLWQGLGYYSRARNLHRAAKVVMTEFGGAIPSSEAEIRSLPGIGPYTAGAVLSIAFDEPVPAVDGNVLRVMARFLGIEAPIETSAVKQEITAKVEQWLHLGKPSILTQALMELGATVCTPRAPECPRCPVQGNCVAFKNGSQSRLPVRKPKQAKRCVDVYALWYERNGHVLMHRRSEEGLLAGMWELPAVEYPGNPRSSGKLQVRTTENEEKLPVEVESKLMTLFEQVRDSEVVDHRSFTVRELGANSPQSPEYSVLLQTGSDRGDVSKGAESSLYAFARIAEERHLFTHIDWRVQVLRPVGLEDMGAERAKKTTSMRGLPTSPDPWKIESKQVYAMGQQFRWVPVEKIENLVLPRVYEKLLSRILGNS</sequence>
<dbReference type="NCBIfam" id="TIGR01084">
    <property type="entry name" value="mutY"/>
    <property type="match status" value="1"/>
</dbReference>
<evidence type="ECO:0000313" key="16">
    <source>
        <dbReference type="EMBL" id="QSO48198.1"/>
    </source>
</evidence>
<keyword evidence="7" id="KW-0004">4Fe-4S</keyword>
<dbReference type="Gene3D" id="1.10.340.30">
    <property type="entry name" value="Hypothetical protein, domain 2"/>
    <property type="match status" value="1"/>
</dbReference>
<proteinExistence type="inferred from homology"/>
<keyword evidence="10" id="KW-0378">Hydrolase</keyword>
<dbReference type="GO" id="GO:0034039">
    <property type="term" value="F:8-oxo-7,8-dihydroguanine DNA N-glycosylase activity"/>
    <property type="evidence" value="ECO:0007669"/>
    <property type="project" value="TreeGrafter"/>
</dbReference>
<evidence type="ECO:0000259" key="15">
    <source>
        <dbReference type="SMART" id="SM00478"/>
    </source>
</evidence>
<keyword evidence="17" id="KW-1185">Reference proteome</keyword>
<comment type="function">
    <text evidence="3">Adenine glycosylase active on G-A mispairs. MutY also corrects error-prone DNA synthesis past GO lesions which are due to the oxidatively damaged form of guanine: 7,8-dihydro-8-oxoguanine (8-oxo-dGTP).</text>
</comment>
<evidence type="ECO:0000256" key="9">
    <source>
        <dbReference type="ARBA" id="ARBA00022763"/>
    </source>
</evidence>
<dbReference type="GO" id="GO:0000701">
    <property type="term" value="F:purine-specific mismatch base pair DNA N-glycosylase activity"/>
    <property type="evidence" value="ECO:0007669"/>
    <property type="project" value="UniProtKB-EC"/>
</dbReference>
<dbReference type="Proteomes" id="UP000663505">
    <property type="component" value="Chromosome"/>
</dbReference>
<evidence type="ECO:0000256" key="13">
    <source>
        <dbReference type="ARBA" id="ARBA00023204"/>
    </source>
</evidence>
<keyword evidence="11" id="KW-0408">Iron</keyword>
<gene>
    <name evidence="16" type="primary">mutY</name>
    <name evidence="16" type="ORF">JZ786_04120</name>
</gene>
<dbReference type="PANTHER" id="PTHR42944">
    <property type="entry name" value="ADENINE DNA GLYCOSYLASE"/>
    <property type="match status" value="1"/>
</dbReference>
<keyword evidence="12" id="KW-0411">Iron-sulfur</keyword>